<evidence type="ECO:0000256" key="1">
    <source>
        <dbReference type="ARBA" id="ARBA00023018"/>
    </source>
</evidence>
<comment type="caution">
    <text evidence="5">The sequence shown here is derived from an EMBL/GenBank/DDBJ whole genome shotgun (WGS) entry which is preliminary data.</text>
</comment>
<dbReference type="GO" id="GO:0045202">
    <property type="term" value="C:synapse"/>
    <property type="evidence" value="ECO:0007669"/>
    <property type="project" value="UniProtKB-SubCell"/>
</dbReference>
<dbReference type="InterPro" id="IPR001810">
    <property type="entry name" value="F-box_dom"/>
</dbReference>
<dbReference type="InterPro" id="IPR001870">
    <property type="entry name" value="B30.2/SPRY"/>
</dbReference>
<dbReference type="PROSITE" id="PS50188">
    <property type="entry name" value="B302_SPRY"/>
    <property type="match status" value="1"/>
</dbReference>
<dbReference type="EMBL" id="JAUCMV010000002">
    <property type="protein sequence ID" value="KAK0417863.1"/>
    <property type="molecule type" value="Genomic_DNA"/>
</dbReference>
<keyword evidence="1" id="KW-0770">Synapse</keyword>
<dbReference type="SUPFAM" id="SSF49899">
    <property type="entry name" value="Concanavalin A-like lectins/glucanases"/>
    <property type="match status" value="1"/>
</dbReference>
<dbReference type="Pfam" id="PF00622">
    <property type="entry name" value="SPRY"/>
    <property type="match status" value="1"/>
</dbReference>
<accession>A0AA39I4V2</accession>
<dbReference type="InterPro" id="IPR036047">
    <property type="entry name" value="F-box-like_dom_sf"/>
</dbReference>
<dbReference type="CDD" id="cd09917">
    <property type="entry name" value="F-box_SF"/>
    <property type="match status" value="1"/>
</dbReference>
<dbReference type="Pfam" id="PF12937">
    <property type="entry name" value="F-box-like"/>
    <property type="match status" value="1"/>
</dbReference>
<evidence type="ECO:0000313" key="6">
    <source>
        <dbReference type="Proteomes" id="UP001175271"/>
    </source>
</evidence>
<dbReference type="GO" id="GO:0019005">
    <property type="term" value="C:SCF ubiquitin ligase complex"/>
    <property type="evidence" value="ECO:0007669"/>
    <property type="project" value="TreeGrafter"/>
</dbReference>
<evidence type="ECO:0000256" key="2">
    <source>
        <dbReference type="ARBA" id="ARBA00034103"/>
    </source>
</evidence>
<dbReference type="PANTHER" id="PTHR12245:SF7">
    <property type="entry name" value="F-BOX_SPRY DOMAIN-CONTAINING PROTEIN 1"/>
    <property type="match status" value="1"/>
</dbReference>
<protein>
    <recommendedName>
        <fullName evidence="7">F-box/SPRY domain-containing protein 1</fullName>
    </recommendedName>
</protein>
<reference evidence="5" key="1">
    <citation type="submission" date="2023-06" db="EMBL/GenBank/DDBJ databases">
        <title>Genomic analysis of the entomopathogenic nematode Steinernema hermaphroditum.</title>
        <authorList>
            <person name="Schwarz E.M."/>
            <person name="Heppert J.K."/>
            <person name="Baniya A."/>
            <person name="Schwartz H.T."/>
            <person name="Tan C.-H."/>
            <person name="Antoshechkin I."/>
            <person name="Sternberg P.W."/>
            <person name="Goodrich-Blair H."/>
            <person name="Dillman A.R."/>
        </authorList>
    </citation>
    <scope>NUCLEOTIDE SEQUENCE</scope>
    <source>
        <strain evidence="5">PS9179</strain>
        <tissue evidence="5">Whole animal</tissue>
    </source>
</reference>
<evidence type="ECO:0000313" key="5">
    <source>
        <dbReference type="EMBL" id="KAK0417863.1"/>
    </source>
</evidence>
<dbReference type="InterPro" id="IPR043136">
    <property type="entry name" value="B30.2/SPRY_sf"/>
</dbReference>
<evidence type="ECO:0000259" key="3">
    <source>
        <dbReference type="PROSITE" id="PS50181"/>
    </source>
</evidence>
<feature type="domain" description="B30.2/SPRY" evidence="4">
    <location>
        <begin position="98"/>
        <end position="291"/>
    </location>
</feature>
<dbReference type="Proteomes" id="UP001175271">
    <property type="component" value="Unassembled WGS sequence"/>
</dbReference>
<sequence length="293" mass="32859">MPEAKTDAASRSSLSAKLESAVATSSEMSTLKPARRPRAVSAARLPHHILAVVFQHLHIKDLASCMRVCRHWNAVLEYQDNYIWEYQARREVPESALADPYLLSDVQSFKEKLRAFRFAWSPRDLSRNNYIRPNGFTVHRQPVAQSTDGVRGKIGVSAGVHCWELAWEGPLGTVAVIGIATRHAALHCQGYMPLLGSDDQSWGWNLVDNSLIHNGNASETYPRFNNPPKYQVHYERIRMVLDCDNRQVYFEKGSEFLGLAFSDLPPVKLFPAMCAVYGNTEVSMVYLGAPLVG</sequence>
<dbReference type="PANTHER" id="PTHR12245">
    <property type="entry name" value="SPRY DOMAIN CONTAINING SOCS BOX PROTEIN"/>
    <property type="match status" value="1"/>
</dbReference>
<keyword evidence="6" id="KW-1185">Reference proteome</keyword>
<dbReference type="GO" id="GO:0060386">
    <property type="term" value="P:synapse assembly involved in innervation"/>
    <property type="evidence" value="ECO:0007669"/>
    <property type="project" value="TreeGrafter"/>
</dbReference>
<proteinExistence type="predicted"/>
<dbReference type="Gene3D" id="1.20.1280.50">
    <property type="match status" value="1"/>
</dbReference>
<dbReference type="SUPFAM" id="SSF81383">
    <property type="entry name" value="F-box domain"/>
    <property type="match status" value="1"/>
</dbReference>
<name>A0AA39I4V2_9BILA</name>
<evidence type="ECO:0000259" key="4">
    <source>
        <dbReference type="PROSITE" id="PS50188"/>
    </source>
</evidence>
<organism evidence="5 6">
    <name type="scientific">Steinernema hermaphroditum</name>
    <dbReference type="NCBI Taxonomy" id="289476"/>
    <lineage>
        <taxon>Eukaryota</taxon>
        <taxon>Metazoa</taxon>
        <taxon>Ecdysozoa</taxon>
        <taxon>Nematoda</taxon>
        <taxon>Chromadorea</taxon>
        <taxon>Rhabditida</taxon>
        <taxon>Tylenchina</taxon>
        <taxon>Panagrolaimomorpha</taxon>
        <taxon>Strongyloidoidea</taxon>
        <taxon>Steinernematidae</taxon>
        <taxon>Steinernema</taxon>
    </lineage>
</organism>
<feature type="domain" description="F-box" evidence="3">
    <location>
        <begin position="39"/>
        <end position="87"/>
    </location>
</feature>
<comment type="subcellular location">
    <subcellularLocation>
        <location evidence="2">Synapse</location>
    </subcellularLocation>
</comment>
<dbReference type="GO" id="GO:0043161">
    <property type="term" value="P:proteasome-mediated ubiquitin-dependent protein catabolic process"/>
    <property type="evidence" value="ECO:0007669"/>
    <property type="project" value="TreeGrafter"/>
</dbReference>
<dbReference type="Gene3D" id="2.60.120.920">
    <property type="match status" value="1"/>
</dbReference>
<gene>
    <name evidence="5" type="ORF">QR680_013248</name>
</gene>
<dbReference type="SMART" id="SM00449">
    <property type="entry name" value="SPRY"/>
    <property type="match status" value="1"/>
</dbReference>
<evidence type="ECO:0008006" key="7">
    <source>
        <dbReference type="Google" id="ProtNLM"/>
    </source>
</evidence>
<dbReference type="AlphaFoldDB" id="A0AA39I4V2"/>
<dbReference type="SMART" id="SM00256">
    <property type="entry name" value="FBOX"/>
    <property type="match status" value="1"/>
</dbReference>
<dbReference type="InterPro" id="IPR013320">
    <property type="entry name" value="ConA-like_dom_sf"/>
</dbReference>
<dbReference type="InterPro" id="IPR050672">
    <property type="entry name" value="FBXO45-Fsn/SPSB_families"/>
</dbReference>
<dbReference type="PROSITE" id="PS50181">
    <property type="entry name" value="FBOX"/>
    <property type="match status" value="1"/>
</dbReference>
<dbReference type="InterPro" id="IPR003877">
    <property type="entry name" value="SPRY_dom"/>
</dbReference>